<dbReference type="GeneID" id="87598547"/>
<dbReference type="GO" id="GO:0015833">
    <property type="term" value="P:peptide transport"/>
    <property type="evidence" value="ECO:0007669"/>
    <property type="project" value="TreeGrafter"/>
</dbReference>
<evidence type="ECO:0000259" key="5">
    <source>
        <dbReference type="Pfam" id="PF00496"/>
    </source>
</evidence>
<keyword evidence="3 4" id="KW-0732">Signal</keyword>
<comment type="similarity">
    <text evidence="1">Belongs to the bacterial solute-binding protein 5 family.</text>
</comment>
<dbReference type="GO" id="GO:1904680">
    <property type="term" value="F:peptide transmembrane transporter activity"/>
    <property type="evidence" value="ECO:0007669"/>
    <property type="project" value="TreeGrafter"/>
</dbReference>
<proteinExistence type="inferred from homology"/>
<dbReference type="RefSeq" id="WP_053430591.1">
    <property type="nucleotide sequence ID" value="NZ_CP040441.1"/>
</dbReference>
<keyword evidence="2" id="KW-0813">Transport</keyword>
<evidence type="ECO:0000256" key="2">
    <source>
        <dbReference type="ARBA" id="ARBA00022448"/>
    </source>
</evidence>
<protein>
    <submittedName>
        <fullName evidence="6">ABC transporter substrate-binding protein</fullName>
    </submittedName>
</protein>
<dbReference type="GO" id="GO:0043190">
    <property type="term" value="C:ATP-binding cassette (ABC) transporter complex"/>
    <property type="evidence" value="ECO:0007669"/>
    <property type="project" value="InterPro"/>
</dbReference>
<dbReference type="Gene3D" id="3.40.190.10">
    <property type="entry name" value="Periplasmic binding protein-like II"/>
    <property type="match status" value="1"/>
</dbReference>
<comment type="caution">
    <text evidence="6">The sequence shown here is derived from an EMBL/GenBank/DDBJ whole genome shotgun (WGS) entry which is preliminary data.</text>
</comment>
<organism evidence="6">
    <name type="scientific">Halalkalibacterium halodurans</name>
    <name type="common">Bacillus halodurans</name>
    <dbReference type="NCBI Taxonomy" id="86665"/>
    <lineage>
        <taxon>Bacteria</taxon>
        <taxon>Bacillati</taxon>
        <taxon>Bacillota</taxon>
        <taxon>Bacilli</taxon>
        <taxon>Bacillales</taxon>
        <taxon>Bacillaceae</taxon>
        <taxon>Halalkalibacterium (ex Joshi et al. 2022)</taxon>
    </lineage>
</organism>
<dbReference type="InterPro" id="IPR030678">
    <property type="entry name" value="Peptide/Ni-bd"/>
</dbReference>
<feature type="signal peptide" evidence="4">
    <location>
        <begin position="1"/>
        <end position="24"/>
    </location>
</feature>
<dbReference type="EMBL" id="LILD01000001">
    <property type="protein sequence ID" value="KOO38225.1"/>
    <property type="molecule type" value="Genomic_DNA"/>
</dbReference>
<feature type="domain" description="Solute-binding protein family 5" evidence="5">
    <location>
        <begin position="80"/>
        <end position="444"/>
    </location>
</feature>
<dbReference type="InterPro" id="IPR039424">
    <property type="entry name" value="SBP_5"/>
</dbReference>
<dbReference type="PANTHER" id="PTHR30290">
    <property type="entry name" value="PERIPLASMIC BINDING COMPONENT OF ABC TRANSPORTER"/>
    <property type="match status" value="1"/>
</dbReference>
<dbReference type="PROSITE" id="PS51257">
    <property type="entry name" value="PROKAR_LIPOPROTEIN"/>
    <property type="match status" value="1"/>
</dbReference>
<evidence type="ECO:0000256" key="4">
    <source>
        <dbReference type="SAM" id="SignalP"/>
    </source>
</evidence>
<feature type="chain" id="PRO_5044367135" evidence="4">
    <location>
        <begin position="25"/>
        <end position="525"/>
    </location>
</feature>
<dbReference type="AlphaFoldDB" id="A0A0M0KH97"/>
<dbReference type="Gene3D" id="3.10.105.10">
    <property type="entry name" value="Dipeptide-binding Protein, Domain 3"/>
    <property type="match status" value="1"/>
</dbReference>
<name>A0A0M0KH97_ALKHA</name>
<dbReference type="PIRSF" id="PIRSF002741">
    <property type="entry name" value="MppA"/>
    <property type="match status" value="1"/>
</dbReference>
<dbReference type="GO" id="GO:0042597">
    <property type="term" value="C:periplasmic space"/>
    <property type="evidence" value="ECO:0007669"/>
    <property type="project" value="UniProtKB-ARBA"/>
</dbReference>
<evidence type="ECO:0000256" key="3">
    <source>
        <dbReference type="ARBA" id="ARBA00022729"/>
    </source>
</evidence>
<reference evidence="6" key="1">
    <citation type="submission" date="2015-08" db="EMBL/GenBank/DDBJ databases">
        <title>Complete DNA Sequence of Pseudomonas syringae pv. actinidiae, the Causal Agent of Kiwifruit Canker Disease.</title>
        <authorList>
            <person name="Rikkerink E.H.A."/>
            <person name="Fineran P.C."/>
        </authorList>
    </citation>
    <scope>NUCLEOTIDE SEQUENCE</scope>
    <source>
        <strain evidence="6">DSM 13666</strain>
    </source>
</reference>
<evidence type="ECO:0000256" key="1">
    <source>
        <dbReference type="ARBA" id="ARBA00005695"/>
    </source>
</evidence>
<dbReference type="PANTHER" id="PTHR30290:SF9">
    <property type="entry name" value="OLIGOPEPTIDE-BINDING PROTEIN APPA"/>
    <property type="match status" value="1"/>
</dbReference>
<dbReference type="Gene3D" id="3.90.76.10">
    <property type="entry name" value="Dipeptide-binding Protein, Domain 1"/>
    <property type="match status" value="1"/>
</dbReference>
<gene>
    <name evidence="6" type="ORF">AMD02_04625</name>
</gene>
<dbReference type="PATRIC" id="fig|136160.3.peg.1198"/>
<sequence>MKQWLLIVWLSAFALVGCASEPSASEQGGENEDARKGNALIIDLMSYPVSLDPHGANNGESLYVMSTMYDTLVYLDESLEIQPLLAESLEMVGDTIWEAKLRQGVTFHDDSPFNAEAVKANLERVIDPDIGSPVAFLFDMITEVVVIDEYTVHIHTEYPFAPLPSHLAHPGGHMISKEAIEADYEAMANGEEPFSYINEHPVGTGFYRYEGAQNGEYVKVVKNENYWDREQAKSDALTFKVVPEDLTRVAELETGEADIIYPVNPNDVNRIEQHHGTKVLKSPSSNLTYLGFNTTKEPFNDPLVRQAIAKAIDQEGIINGILNGMALPAKGPLAPTVFGYDDQFSAAKKDVEEAKALLDEAGYPNGFETTIVSNDTRAFMDIAVFVQQELQAIGIDVQVETVETSTFLELAGNGDTEMFVSSWGTVTLDADYGLYPMFHSENAGFPGNRTFFANEELDDLLERARKETDEATRLELYKDAQQIIVDEVPLVFLYHSELLAGLGEQVEGFWQYPSSIFYMRDAVKR</sequence>
<dbReference type="CDD" id="cd08499">
    <property type="entry name" value="PBP2_Ylib_like"/>
    <property type="match status" value="1"/>
</dbReference>
<accession>A0A0M0KH97</accession>
<evidence type="ECO:0000313" key="6">
    <source>
        <dbReference type="EMBL" id="KOO38225.1"/>
    </source>
</evidence>
<dbReference type="InterPro" id="IPR000914">
    <property type="entry name" value="SBP_5_dom"/>
</dbReference>
<dbReference type="SUPFAM" id="SSF53850">
    <property type="entry name" value="Periplasmic binding protein-like II"/>
    <property type="match status" value="1"/>
</dbReference>
<dbReference type="Pfam" id="PF00496">
    <property type="entry name" value="SBP_bac_5"/>
    <property type="match status" value="1"/>
</dbReference>